<reference evidence="2" key="5">
    <citation type="journal article" date="2002" name="Nature">
        <title>Analysis of the mouse transcriptome based on functional annotation of 60,770 full-length cDNAs.</title>
        <authorList>
            <consortium name="The FANTOM Consortium and the RIKEN Genome Exploration Research Group Phase I and II Team"/>
        </authorList>
    </citation>
    <scope>NUCLEOTIDE SEQUENCE</scope>
    <source>
        <strain evidence="2">C57BL/6J</strain>
        <tissue evidence="2">Eyeball</tissue>
    </source>
</reference>
<dbReference type="OrthoDB" id="10356439at2759"/>
<proteinExistence type="evidence at transcript level"/>
<feature type="compositionally biased region" description="Polar residues" evidence="1">
    <location>
        <begin position="70"/>
        <end position="83"/>
    </location>
</feature>
<reference evidence="2" key="3">
    <citation type="journal article" date="2000" name="Genome Res.">
        <title>RIKEN integrated sequence analysis (RISA) system--384-format sequencing pipeline with 384 multicapillary sequencer.</title>
        <authorList>
            <person name="Shibata K."/>
            <person name="Itoh M."/>
            <person name="Aizawa K."/>
            <person name="Nagaoka S."/>
            <person name="Sasaki N."/>
            <person name="Carninci P."/>
            <person name="Konno H."/>
            <person name="Akiyama J."/>
            <person name="Nishi K."/>
            <person name="Kitsunai T."/>
            <person name="Tashiro H."/>
            <person name="Itoh M."/>
            <person name="Sumi N."/>
            <person name="Ishii Y."/>
            <person name="Nakamura S."/>
            <person name="Hazama M."/>
            <person name="Nishine T."/>
            <person name="Harada A."/>
            <person name="Yamamoto R."/>
            <person name="Matsumoto H."/>
            <person name="Sakaguchi S."/>
            <person name="Ikegami T."/>
            <person name="Kashiwagi K."/>
            <person name="Fujiwake S."/>
            <person name="Inoue K."/>
            <person name="Togawa Y."/>
            <person name="Izawa M."/>
            <person name="Ohara E."/>
            <person name="Watahiki M."/>
            <person name="Yoneda Y."/>
            <person name="Ishikawa T."/>
            <person name="Ozawa K."/>
            <person name="Tanaka T."/>
            <person name="Matsuura S."/>
            <person name="Kawai J."/>
            <person name="Okazaki Y."/>
            <person name="Muramatsu M."/>
            <person name="Inoue Y."/>
            <person name="Kira A."/>
            <person name="Hayashizaki Y."/>
        </authorList>
    </citation>
    <scope>NUCLEOTIDE SEQUENCE</scope>
    <source>
        <strain evidence="2">C57BL/6J</strain>
        <tissue evidence="2">Eyeball</tissue>
    </source>
</reference>
<name>Q8BN83_MOUSE</name>
<reference evidence="2" key="8">
    <citation type="journal article" date="2005" name="Science">
        <title>Antisense Transcription in the Mammalian Transcriptome.</title>
        <authorList>
            <consortium name="RIKEN Genome Exploration Research Group and Genome Science Group (Genome Network Project Core Group) and the FANTOM Consortium"/>
        </authorList>
    </citation>
    <scope>NUCLEOTIDE SEQUENCE</scope>
    <source>
        <strain evidence="2">C57BL/6J</strain>
        <tissue evidence="2">Eyeball</tissue>
    </source>
</reference>
<feature type="region of interest" description="Disordered" evidence="1">
    <location>
        <begin position="69"/>
        <end position="109"/>
    </location>
</feature>
<dbReference type="AGR" id="MGI:2685527"/>
<reference evidence="2" key="1">
    <citation type="journal article" date="1999" name="Methods Enzymol.">
        <title>High-efficiency full-length cDNA cloning.</title>
        <authorList>
            <person name="Carninci P."/>
            <person name="Hayashizaki Y."/>
        </authorList>
    </citation>
    <scope>NUCLEOTIDE SEQUENCE</scope>
    <source>
        <strain evidence="2">C57BL/6J</strain>
        <tissue evidence="2">Eyeball</tissue>
    </source>
</reference>
<reference evidence="2" key="7">
    <citation type="journal article" date="2005" name="Science">
        <title>The Transcriptional Landscape of the Mammalian Genome.</title>
        <authorList>
            <consortium name="The FANTOM Consortium"/>
            <consortium name="Riken Genome Exploration Research Group and Genome Science Group (Genome Network Project Core Group)"/>
        </authorList>
    </citation>
    <scope>NUCLEOTIDE SEQUENCE</scope>
    <source>
        <strain evidence="2">C57BL/6J</strain>
        <tissue evidence="2">Eyeball</tissue>
    </source>
</reference>
<evidence type="ECO:0000313" key="2">
    <source>
        <dbReference type="EMBL" id="BAC39858.1"/>
    </source>
</evidence>
<accession>Q8BN83</accession>
<dbReference type="EMBL" id="AK087393">
    <property type="protein sequence ID" value="BAC39858.1"/>
    <property type="molecule type" value="mRNA"/>
</dbReference>
<sequence length="109" mass="11979">MAKGSEDYLAYTAVTTGAWSVRGITQPPNKASMSFSVTDARRERGLLEIVADHLRRTQKTRTFWFCLSPCSETSPNTGRQESSALPPPHLRPPDQGDSSLWASRLAGQS</sequence>
<dbReference type="AlphaFoldDB" id="Q8BN83"/>
<reference evidence="2" key="4">
    <citation type="journal article" date="2001" name="Nature">
        <title>Functional annotation of a full-length mouse cDNA collection.</title>
        <authorList>
            <consortium name="The RIKEN Genome Exploration Research Group Phase II Team and the FANTOM Consortium"/>
        </authorList>
    </citation>
    <scope>NUCLEOTIDE SEQUENCE</scope>
    <source>
        <strain evidence="2">C57BL/6J</strain>
        <tissue evidence="2">Eyeball</tissue>
    </source>
</reference>
<evidence type="ECO:0000256" key="1">
    <source>
        <dbReference type="SAM" id="MobiDB-lite"/>
    </source>
</evidence>
<evidence type="ECO:0000313" key="3">
    <source>
        <dbReference type="MGI" id="MGI:2685527"/>
    </source>
</evidence>
<reference evidence="2" key="6">
    <citation type="submission" date="2002-04" db="EMBL/GenBank/DDBJ databases">
        <authorList>
            <person name="Adachi J."/>
            <person name="Aizawa K."/>
            <person name="Akimura T."/>
            <person name="Arakawa T."/>
            <person name="Bono H."/>
            <person name="Carninci P."/>
            <person name="Fukuda S."/>
            <person name="Furuno M."/>
            <person name="Hanagaki T."/>
            <person name="Hara A."/>
            <person name="Hashizume W."/>
            <person name="Hayashida K."/>
            <person name="Hayatsu N."/>
            <person name="Hiramoto K."/>
            <person name="Hiraoka T."/>
            <person name="Hirozane T."/>
            <person name="Hori F."/>
            <person name="Imotani K."/>
            <person name="Ishii Y."/>
            <person name="Itoh M."/>
            <person name="Kagawa I."/>
            <person name="Kasukawa T."/>
            <person name="Katoh H."/>
            <person name="Kawai J."/>
            <person name="Kojima Y."/>
            <person name="Kondo S."/>
            <person name="Konno H."/>
            <person name="Kouda M."/>
            <person name="Koya S."/>
            <person name="Kurihara C."/>
            <person name="Matsuyama T."/>
            <person name="Miyazaki A."/>
            <person name="Murata M."/>
            <person name="Nakamura M."/>
            <person name="Nishi K."/>
            <person name="Nomura K."/>
            <person name="Numazaki R."/>
            <person name="Ohno M."/>
            <person name="Ohsato N."/>
            <person name="Okazaki Y."/>
            <person name="Saito R."/>
            <person name="Saitoh H."/>
            <person name="Sakai C."/>
            <person name="Sakai K."/>
            <person name="Sakazume N."/>
            <person name="Sano H."/>
            <person name="Sasaki D."/>
            <person name="Shibata K."/>
            <person name="Shinagawa A."/>
            <person name="Shiraki T."/>
            <person name="Sogabe Y."/>
            <person name="Tagami M."/>
            <person name="Tagawa A."/>
            <person name="Takahashi F."/>
            <person name="Takaku-Akahira S."/>
            <person name="Takeda Y."/>
            <person name="Tanaka T."/>
            <person name="Tomaru A."/>
            <person name="Toya T."/>
            <person name="Yasunishi A."/>
            <person name="Muramatsu M."/>
            <person name="Hayashizaki Y."/>
        </authorList>
    </citation>
    <scope>NUCLEOTIDE SEQUENCE</scope>
    <source>
        <strain evidence="2">C57BL/6J</strain>
        <tissue evidence="2">Eyeball</tissue>
    </source>
</reference>
<reference evidence="2" key="2">
    <citation type="journal article" date="2000" name="Genome Res.">
        <title>Normalization and subtraction of cap-trapper-selected cDNAs to prepare full-length cDNA libraries for rapid discovery of new genes.</title>
        <authorList>
            <person name="Carninci P."/>
            <person name="Shibata Y."/>
            <person name="Hayatsu N."/>
            <person name="Sugahara Y."/>
            <person name="Shibata K."/>
            <person name="Itoh M."/>
            <person name="Konno H."/>
            <person name="Okazaki Y."/>
            <person name="Muramatsu M."/>
            <person name="Hayashizaki Y."/>
        </authorList>
    </citation>
    <scope>NUCLEOTIDE SEQUENCE</scope>
    <source>
        <strain evidence="2">C57BL/6J</strain>
        <tissue evidence="2">Eyeball</tissue>
    </source>
</reference>
<gene>
    <name evidence="3" type="primary">E130006D01Rik</name>
</gene>
<dbReference type="MGI" id="MGI:2685527">
    <property type="gene designation" value="E130006D01Rik"/>
</dbReference>
<protein>
    <submittedName>
        <fullName evidence="2">Uncharacterized protein</fullName>
    </submittedName>
</protein>
<organism evidence="2">
    <name type="scientific">Mus musculus</name>
    <name type="common">Mouse</name>
    <dbReference type="NCBI Taxonomy" id="10090"/>
    <lineage>
        <taxon>Eukaryota</taxon>
        <taxon>Metazoa</taxon>
        <taxon>Chordata</taxon>
        <taxon>Craniata</taxon>
        <taxon>Vertebrata</taxon>
        <taxon>Euteleostomi</taxon>
        <taxon>Mammalia</taxon>
        <taxon>Eutheria</taxon>
        <taxon>Euarchontoglires</taxon>
        <taxon>Glires</taxon>
        <taxon>Rodentia</taxon>
        <taxon>Myomorpha</taxon>
        <taxon>Muroidea</taxon>
        <taxon>Muridae</taxon>
        <taxon>Murinae</taxon>
        <taxon>Mus</taxon>
        <taxon>Mus</taxon>
    </lineage>
</organism>
<feature type="compositionally biased region" description="Polar residues" evidence="1">
    <location>
        <begin position="96"/>
        <end position="109"/>
    </location>
</feature>